<name>A0A7Y0G9I3_9SPHN</name>
<comment type="caution">
    <text evidence="7">The sequence shown here is derived from an EMBL/GenBank/DDBJ whole genome shotgun (WGS) entry which is preliminary data.</text>
</comment>
<evidence type="ECO:0000256" key="1">
    <source>
        <dbReference type="ARBA" id="ARBA00023015"/>
    </source>
</evidence>
<evidence type="ECO:0000313" key="8">
    <source>
        <dbReference type="Proteomes" id="UP000583556"/>
    </source>
</evidence>
<accession>A0A7Y0G9I3</accession>
<dbReference type="AlphaFoldDB" id="A0A7Y0G9I3"/>
<keyword evidence="2 4" id="KW-0238">DNA-binding</keyword>
<dbReference type="GO" id="GO:0003677">
    <property type="term" value="F:DNA binding"/>
    <property type="evidence" value="ECO:0007669"/>
    <property type="project" value="UniProtKB-UniRule"/>
</dbReference>
<keyword evidence="3" id="KW-0804">Transcription</keyword>
<proteinExistence type="predicted"/>
<reference evidence="7 8" key="1">
    <citation type="submission" date="2020-04" db="EMBL/GenBank/DDBJ databases">
        <title>Novosphingobium sp. TW-4 isolated from soil.</title>
        <authorList>
            <person name="Dahal R.H."/>
            <person name="Chaudhary D.K."/>
        </authorList>
    </citation>
    <scope>NUCLEOTIDE SEQUENCE [LARGE SCALE GENOMIC DNA]</scope>
    <source>
        <strain evidence="7 8">TW-4</strain>
    </source>
</reference>
<keyword evidence="1" id="KW-0805">Transcription regulation</keyword>
<evidence type="ECO:0000313" key="7">
    <source>
        <dbReference type="EMBL" id="NML92677.1"/>
    </source>
</evidence>
<dbReference type="Gene3D" id="1.10.357.10">
    <property type="entry name" value="Tetracycline Repressor, domain 2"/>
    <property type="match status" value="1"/>
</dbReference>
<dbReference type="InterPro" id="IPR001647">
    <property type="entry name" value="HTH_TetR"/>
</dbReference>
<dbReference type="Pfam" id="PF00440">
    <property type="entry name" value="TetR_N"/>
    <property type="match status" value="1"/>
</dbReference>
<evidence type="ECO:0000256" key="5">
    <source>
        <dbReference type="SAM" id="MobiDB-lite"/>
    </source>
</evidence>
<evidence type="ECO:0000256" key="3">
    <source>
        <dbReference type="ARBA" id="ARBA00023163"/>
    </source>
</evidence>
<dbReference type="EMBL" id="JABBGM010000001">
    <property type="protein sequence ID" value="NML92677.1"/>
    <property type="molecule type" value="Genomic_DNA"/>
</dbReference>
<dbReference type="SUPFAM" id="SSF46689">
    <property type="entry name" value="Homeodomain-like"/>
    <property type="match status" value="1"/>
</dbReference>
<gene>
    <name evidence="7" type="ORF">HHL27_03190</name>
</gene>
<evidence type="ECO:0000259" key="6">
    <source>
        <dbReference type="PROSITE" id="PS50977"/>
    </source>
</evidence>
<keyword evidence="8" id="KW-1185">Reference proteome</keyword>
<dbReference type="RefSeq" id="WP_169491894.1">
    <property type="nucleotide sequence ID" value="NZ_AP029021.1"/>
</dbReference>
<evidence type="ECO:0000256" key="4">
    <source>
        <dbReference type="PROSITE-ProRule" id="PRU00335"/>
    </source>
</evidence>
<dbReference type="PANTHER" id="PTHR47506">
    <property type="entry name" value="TRANSCRIPTIONAL REGULATORY PROTEIN"/>
    <property type="match status" value="1"/>
</dbReference>
<organism evidence="7 8">
    <name type="scientific">Novosphingobium olei</name>
    <dbReference type="NCBI Taxonomy" id="2728851"/>
    <lineage>
        <taxon>Bacteria</taxon>
        <taxon>Pseudomonadati</taxon>
        <taxon>Pseudomonadota</taxon>
        <taxon>Alphaproteobacteria</taxon>
        <taxon>Sphingomonadales</taxon>
        <taxon>Sphingomonadaceae</taxon>
        <taxon>Novosphingobium</taxon>
    </lineage>
</organism>
<feature type="DNA-binding region" description="H-T-H motif" evidence="4">
    <location>
        <begin position="46"/>
        <end position="65"/>
    </location>
</feature>
<dbReference type="Proteomes" id="UP000583556">
    <property type="component" value="Unassembled WGS sequence"/>
</dbReference>
<dbReference type="InterPro" id="IPR009057">
    <property type="entry name" value="Homeodomain-like_sf"/>
</dbReference>
<evidence type="ECO:0000256" key="2">
    <source>
        <dbReference type="ARBA" id="ARBA00023125"/>
    </source>
</evidence>
<sequence>MASQLAAPEPNATRPRKLTKRGADTRARILEATVRVIVSSGFAAMTIERVMAESGISRGSVLHQFPNRLALAIATAERTLQVVIALAADAAAAKPDPFERLASHAEVMWQAHSSPEGLALNEIVTAAGWDRELAEGIRPIIEEVEADIRVQFVEMAREAGLPDPDAFVARGWWLVASVRGLVIEHRLLQPRPMIDAALEEMKASHRRYCEAQRDKLVMLD</sequence>
<dbReference type="PANTHER" id="PTHR47506:SF1">
    <property type="entry name" value="HTH-TYPE TRANSCRIPTIONAL REGULATOR YJDC"/>
    <property type="match status" value="1"/>
</dbReference>
<dbReference type="PROSITE" id="PS50977">
    <property type="entry name" value="HTH_TETR_2"/>
    <property type="match status" value="1"/>
</dbReference>
<feature type="domain" description="HTH tetR-type" evidence="6">
    <location>
        <begin position="23"/>
        <end position="83"/>
    </location>
</feature>
<feature type="region of interest" description="Disordered" evidence="5">
    <location>
        <begin position="1"/>
        <end position="21"/>
    </location>
</feature>
<protein>
    <submittedName>
        <fullName evidence="7">TetR/AcrR family transcriptional regulator</fullName>
    </submittedName>
</protein>